<sequence length="218" mass="23377" precursor="true">MSAALTLALLCAPGFADPAAEPIELFDGSSLSGWTPVLSKDDVDPATVWSAKDGVLSCTGKPSGYIRTDKSFKNYKLSVKWRWTGTPGNNGVLVHATTPNALGVWPKCQEVQLASENAGDFWVIGSEISIPLEGVPGYEKMVQGRRHLNFVDGAENPPGEWNEMTVICRDATITVLVNGQLVNYGFDSSVTEGSVCLQSEGAPIEYREIVLTPLSGDE</sequence>
<dbReference type="KEGG" id="acaf:CA12_08030"/>
<evidence type="ECO:0000256" key="1">
    <source>
        <dbReference type="SAM" id="SignalP"/>
    </source>
</evidence>
<gene>
    <name evidence="3" type="ORF">CA12_08030</name>
</gene>
<dbReference type="RefSeq" id="WP_145357591.1">
    <property type="nucleotide sequence ID" value="NZ_CP036265.1"/>
</dbReference>
<dbReference type="GO" id="GO:0016787">
    <property type="term" value="F:hydrolase activity"/>
    <property type="evidence" value="ECO:0007669"/>
    <property type="project" value="InterPro"/>
</dbReference>
<dbReference type="AlphaFoldDB" id="A0A517P5U3"/>
<feature type="chain" id="PRO_5022167086" description="3-keto-alpha-glucoside-1,2-lyase/3-keto-2-hydroxy-glucal hydratase domain-containing protein" evidence="1">
    <location>
        <begin position="17"/>
        <end position="218"/>
    </location>
</feature>
<dbReference type="InterPro" id="IPR010496">
    <property type="entry name" value="AL/BT2_dom"/>
</dbReference>
<feature type="domain" description="3-keto-alpha-glucoside-1,2-lyase/3-keto-2-hydroxy-glucal hydratase" evidence="2">
    <location>
        <begin position="22"/>
        <end position="211"/>
    </location>
</feature>
<reference evidence="3 4" key="1">
    <citation type="submission" date="2019-02" db="EMBL/GenBank/DDBJ databases">
        <title>Deep-cultivation of Planctomycetes and their phenomic and genomic characterization uncovers novel biology.</title>
        <authorList>
            <person name="Wiegand S."/>
            <person name="Jogler M."/>
            <person name="Boedeker C."/>
            <person name="Pinto D."/>
            <person name="Vollmers J."/>
            <person name="Rivas-Marin E."/>
            <person name="Kohn T."/>
            <person name="Peeters S.H."/>
            <person name="Heuer A."/>
            <person name="Rast P."/>
            <person name="Oberbeckmann S."/>
            <person name="Bunk B."/>
            <person name="Jeske O."/>
            <person name="Meyerdierks A."/>
            <person name="Storesund J.E."/>
            <person name="Kallscheuer N."/>
            <person name="Luecker S."/>
            <person name="Lage O.M."/>
            <person name="Pohl T."/>
            <person name="Merkel B.J."/>
            <person name="Hornburger P."/>
            <person name="Mueller R.-W."/>
            <person name="Bruemmer F."/>
            <person name="Labrenz M."/>
            <person name="Spormann A.M."/>
            <person name="Op den Camp H."/>
            <person name="Overmann J."/>
            <person name="Amann R."/>
            <person name="Jetten M.S.M."/>
            <person name="Mascher T."/>
            <person name="Medema M.H."/>
            <person name="Devos D.P."/>
            <person name="Kaster A.-K."/>
            <person name="Ovreas L."/>
            <person name="Rohde M."/>
            <person name="Galperin M.Y."/>
            <person name="Jogler C."/>
        </authorList>
    </citation>
    <scope>NUCLEOTIDE SEQUENCE [LARGE SCALE GENOMIC DNA]</scope>
    <source>
        <strain evidence="3 4">CA12</strain>
    </source>
</reference>
<organism evidence="3 4">
    <name type="scientific">Alienimonas californiensis</name>
    <dbReference type="NCBI Taxonomy" id="2527989"/>
    <lineage>
        <taxon>Bacteria</taxon>
        <taxon>Pseudomonadati</taxon>
        <taxon>Planctomycetota</taxon>
        <taxon>Planctomycetia</taxon>
        <taxon>Planctomycetales</taxon>
        <taxon>Planctomycetaceae</taxon>
        <taxon>Alienimonas</taxon>
    </lineage>
</organism>
<evidence type="ECO:0000313" key="3">
    <source>
        <dbReference type="EMBL" id="QDT14725.1"/>
    </source>
</evidence>
<dbReference type="EMBL" id="CP036265">
    <property type="protein sequence ID" value="QDT14725.1"/>
    <property type="molecule type" value="Genomic_DNA"/>
</dbReference>
<evidence type="ECO:0000259" key="2">
    <source>
        <dbReference type="Pfam" id="PF06439"/>
    </source>
</evidence>
<dbReference type="Pfam" id="PF06439">
    <property type="entry name" value="3keto-disac_hyd"/>
    <property type="match status" value="1"/>
</dbReference>
<proteinExistence type="predicted"/>
<feature type="signal peptide" evidence="1">
    <location>
        <begin position="1"/>
        <end position="16"/>
    </location>
</feature>
<evidence type="ECO:0000313" key="4">
    <source>
        <dbReference type="Proteomes" id="UP000318741"/>
    </source>
</evidence>
<accession>A0A517P5U3</accession>
<keyword evidence="1" id="KW-0732">Signal</keyword>
<dbReference type="Proteomes" id="UP000318741">
    <property type="component" value="Chromosome"/>
</dbReference>
<dbReference type="Gene3D" id="2.60.120.560">
    <property type="entry name" value="Exo-inulinase, domain 1"/>
    <property type="match status" value="1"/>
</dbReference>
<dbReference type="OrthoDB" id="259356at2"/>
<keyword evidence="4" id="KW-1185">Reference proteome</keyword>
<name>A0A517P5U3_9PLAN</name>
<protein>
    <recommendedName>
        <fullName evidence="2">3-keto-alpha-glucoside-1,2-lyase/3-keto-2-hydroxy-glucal hydratase domain-containing protein</fullName>
    </recommendedName>
</protein>